<name>A0ABV1QLN2_9HYPH</name>
<keyword evidence="2" id="KW-0378">Hydrolase</keyword>
<dbReference type="InterPro" id="IPR029062">
    <property type="entry name" value="Class_I_gatase-like"/>
</dbReference>
<dbReference type="SUPFAM" id="SSF52317">
    <property type="entry name" value="Class I glutamine amidotransferase-like"/>
    <property type="match status" value="1"/>
</dbReference>
<keyword evidence="2" id="KW-0315">Glutamine amidotransferase</keyword>
<dbReference type="PANTHER" id="PTHR42695:SF5">
    <property type="entry name" value="GLUTAMINE AMIDOTRANSFERASE YLR126C-RELATED"/>
    <property type="match status" value="1"/>
</dbReference>
<gene>
    <name evidence="2" type="ORF">ABS772_10285</name>
</gene>
<dbReference type="EMBL" id="JBELQE010000059">
    <property type="protein sequence ID" value="MER2250298.1"/>
    <property type="molecule type" value="Genomic_DNA"/>
</dbReference>
<reference evidence="2 3" key="1">
    <citation type="submission" date="2024-06" db="EMBL/GenBank/DDBJ databases">
        <authorList>
            <person name="Campbell A.G."/>
        </authorList>
    </citation>
    <scope>NUCLEOTIDE SEQUENCE [LARGE SCALE GENOMIC DNA]</scope>
    <source>
        <strain evidence="2 3">EM12</strain>
    </source>
</reference>
<dbReference type="PANTHER" id="PTHR42695">
    <property type="entry name" value="GLUTAMINE AMIDOTRANSFERASE YLR126C-RELATED"/>
    <property type="match status" value="1"/>
</dbReference>
<keyword evidence="3" id="KW-1185">Reference proteome</keyword>
<dbReference type="Gene3D" id="3.40.50.880">
    <property type="match status" value="1"/>
</dbReference>
<dbReference type="Proteomes" id="UP001480955">
    <property type="component" value="Unassembled WGS sequence"/>
</dbReference>
<proteinExistence type="predicted"/>
<dbReference type="GO" id="GO:0016787">
    <property type="term" value="F:hydrolase activity"/>
    <property type="evidence" value="ECO:0007669"/>
    <property type="project" value="UniProtKB-KW"/>
</dbReference>
<dbReference type="CDD" id="cd01741">
    <property type="entry name" value="GATase1_1"/>
    <property type="match status" value="1"/>
</dbReference>
<comment type="caution">
    <text evidence="2">The sequence shown here is derived from an EMBL/GenBank/DDBJ whole genome shotgun (WGS) entry which is preliminary data.</text>
</comment>
<protein>
    <submittedName>
        <fullName evidence="2">Type 1 glutamine amidotransferase</fullName>
        <ecNumber evidence="2">3.4.-.-</ecNumber>
    </submittedName>
</protein>
<dbReference type="InterPro" id="IPR044992">
    <property type="entry name" value="ChyE-like"/>
</dbReference>
<dbReference type="InterPro" id="IPR017926">
    <property type="entry name" value="GATASE"/>
</dbReference>
<evidence type="ECO:0000313" key="2">
    <source>
        <dbReference type="EMBL" id="MER2250298.1"/>
    </source>
</evidence>
<accession>A0ABV1QLN2</accession>
<dbReference type="PROSITE" id="PS51273">
    <property type="entry name" value="GATASE_TYPE_1"/>
    <property type="match status" value="1"/>
</dbReference>
<dbReference type="Pfam" id="PF00117">
    <property type="entry name" value="GATase"/>
    <property type="match status" value="1"/>
</dbReference>
<dbReference type="EC" id="3.4.-.-" evidence="2"/>
<sequence>MTHPMLRLLIADGNDRDGRATRAEAVGQTTSEAFAAVVADLAPEAACTLVNPADADAVGGAELAGFDGMVLTGSTLRLAEDGPAVRRQLDLMRAALEAGLPVFGSCWGMQVAAAVAGGDVGENPRGPEYGFARRIAPVGDGASHPLLAGRSLAWDAPAIHLDAVLGAPPGARVLAANAVLDVQAIEIPYGRGLFWGTQYHPETDLDELAAMLRLSADAVVSAGLAADRAAVEAHAGEVAELAGRDGPARRHRAWRLGVGSDVVEPGPRRREIGNFLRHLSTARGLKWPERDRVAR</sequence>
<dbReference type="RefSeq" id="WP_350394243.1">
    <property type="nucleotide sequence ID" value="NZ_JBELQE010000059.1"/>
</dbReference>
<feature type="domain" description="Glutamine amidotransferase" evidence="1">
    <location>
        <begin position="63"/>
        <end position="208"/>
    </location>
</feature>
<evidence type="ECO:0000313" key="3">
    <source>
        <dbReference type="Proteomes" id="UP001480955"/>
    </source>
</evidence>
<organism evidence="2 3">
    <name type="scientific">Methylorubrum podarium</name>
    <dbReference type="NCBI Taxonomy" id="200476"/>
    <lineage>
        <taxon>Bacteria</taxon>
        <taxon>Pseudomonadati</taxon>
        <taxon>Pseudomonadota</taxon>
        <taxon>Alphaproteobacteria</taxon>
        <taxon>Hyphomicrobiales</taxon>
        <taxon>Methylobacteriaceae</taxon>
        <taxon>Methylorubrum</taxon>
    </lineage>
</organism>
<evidence type="ECO:0000259" key="1">
    <source>
        <dbReference type="Pfam" id="PF00117"/>
    </source>
</evidence>